<feature type="disulfide bond" evidence="5">
    <location>
        <begin position="38"/>
        <end position="53"/>
    </location>
</feature>
<sequence length="137" mass="15313">MEHKVTCVLAVVLMLALSSLAQDQEETCTVSPRERKNCGFPGVTATQCKERGCCFDDSIRGFPWCFHPMAIENPPEVKHQDEERRNENSQEKYLGLEPVPFNKCTQSSFSVSGRQALEASKDNTVCELSIRLGEMVG</sequence>
<feature type="domain" description="P-type" evidence="7">
    <location>
        <begin position="26"/>
        <end position="69"/>
    </location>
</feature>
<feature type="disulfide bond" evidence="5">
    <location>
        <begin position="28"/>
        <end position="54"/>
    </location>
</feature>
<evidence type="ECO:0000256" key="4">
    <source>
        <dbReference type="ARBA" id="ARBA00023157"/>
    </source>
</evidence>
<comment type="subcellular location">
    <subcellularLocation>
        <location evidence="1">Secreted</location>
    </subcellularLocation>
</comment>
<keyword evidence="9" id="KW-1185">Reference proteome</keyword>
<dbReference type="PANTHER" id="PTHR13826">
    <property type="entry name" value="INTESTINAL TREFOIL FACTOR-RELATED"/>
    <property type="match status" value="1"/>
</dbReference>
<dbReference type="PROSITE" id="PS51448">
    <property type="entry name" value="P_TREFOIL_2"/>
    <property type="match status" value="1"/>
</dbReference>
<feature type="disulfide bond" evidence="5">
    <location>
        <begin position="48"/>
        <end position="65"/>
    </location>
</feature>
<evidence type="ECO:0000256" key="1">
    <source>
        <dbReference type="ARBA" id="ARBA00004613"/>
    </source>
</evidence>
<dbReference type="GO" id="GO:0005615">
    <property type="term" value="C:extracellular space"/>
    <property type="evidence" value="ECO:0007669"/>
    <property type="project" value="TreeGrafter"/>
</dbReference>
<dbReference type="InterPro" id="IPR000519">
    <property type="entry name" value="P_trefoil_dom"/>
</dbReference>
<evidence type="ECO:0000256" key="3">
    <source>
        <dbReference type="ARBA" id="ARBA00022729"/>
    </source>
</evidence>
<dbReference type="SUPFAM" id="SSF57492">
    <property type="entry name" value="Trefoil"/>
    <property type="match status" value="1"/>
</dbReference>
<evidence type="ECO:0000313" key="8">
    <source>
        <dbReference type="EMBL" id="KAK7814889.1"/>
    </source>
</evidence>
<accession>A0AAW0IKR4</accession>
<dbReference type="InterPro" id="IPR017994">
    <property type="entry name" value="P_trefoil_chordata"/>
</dbReference>
<evidence type="ECO:0000256" key="6">
    <source>
        <dbReference type="SAM" id="SignalP"/>
    </source>
</evidence>
<dbReference type="PRINTS" id="PR00680">
    <property type="entry name" value="PTREFOIL"/>
</dbReference>
<dbReference type="EMBL" id="JBBHLL010000118">
    <property type="protein sequence ID" value="KAK7814889.1"/>
    <property type="molecule type" value="Genomic_DNA"/>
</dbReference>
<dbReference type="InterPro" id="IPR017957">
    <property type="entry name" value="P_trefoil_CS"/>
</dbReference>
<dbReference type="AlphaFoldDB" id="A0AAW0IKR4"/>
<dbReference type="PROSITE" id="PS00025">
    <property type="entry name" value="P_TREFOIL_1"/>
    <property type="match status" value="1"/>
</dbReference>
<dbReference type="GO" id="GO:0030277">
    <property type="term" value="P:maintenance of gastrointestinal epithelium"/>
    <property type="evidence" value="ECO:0007669"/>
    <property type="project" value="TreeGrafter"/>
</dbReference>
<feature type="chain" id="PRO_5043553055" description="P-type domain-containing protein" evidence="6">
    <location>
        <begin position="22"/>
        <end position="137"/>
    </location>
</feature>
<keyword evidence="4 5" id="KW-1015">Disulfide bond</keyword>
<organism evidence="8 9">
    <name type="scientific">Myodes glareolus</name>
    <name type="common">Bank vole</name>
    <name type="synonym">Clethrionomys glareolus</name>
    <dbReference type="NCBI Taxonomy" id="447135"/>
    <lineage>
        <taxon>Eukaryota</taxon>
        <taxon>Metazoa</taxon>
        <taxon>Chordata</taxon>
        <taxon>Craniata</taxon>
        <taxon>Vertebrata</taxon>
        <taxon>Euteleostomi</taxon>
        <taxon>Mammalia</taxon>
        <taxon>Eutheria</taxon>
        <taxon>Euarchontoglires</taxon>
        <taxon>Glires</taxon>
        <taxon>Rodentia</taxon>
        <taxon>Myomorpha</taxon>
        <taxon>Muroidea</taxon>
        <taxon>Cricetidae</taxon>
        <taxon>Arvicolinae</taxon>
        <taxon>Myodes</taxon>
    </lineage>
</organism>
<dbReference type="Gene3D" id="4.10.110.10">
    <property type="entry name" value="Spasmolytic Protein, domain 1"/>
    <property type="match status" value="1"/>
</dbReference>
<evidence type="ECO:0000256" key="2">
    <source>
        <dbReference type="ARBA" id="ARBA00022525"/>
    </source>
</evidence>
<dbReference type="SMART" id="SM00018">
    <property type="entry name" value="PD"/>
    <property type="match status" value="1"/>
</dbReference>
<proteinExistence type="predicted"/>
<feature type="signal peptide" evidence="6">
    <location>
        <begin position="1"/>
        <end position="21"/>
    </location>
</feature>
<keyword evidence="2" id="KW-0964">Secreted</keyword>
<dbReference type="Proteomes" id="UP001488838">
    <property type="component" value="Unassembled WGS sequence"/>
</dbReference>
<dbReference type="CDD" id="cd00111">
    <property type="entry name" value="Trefoil"/>
    <property type="match status" value="1"/>
</dbReference>
<evidence type="ECO:0000259" key="7">
    <source>
        <dbReference type="PROSITE" id="PS51448"/>
    </source>
</evidence>
<evidence type="ECO:0000313" key="9">
    <source>
        <dbReference type="Proteomes" id="UP001488838"/>
    </source>
</evidence>
<dbReference type="InterPro" id="IPR044913">
    <property type="entry name" value="P_trefoil_dom_sf"/>
</dbReference>
<dbReference type="FunFam" id="4.10.110.10:FF:000001">
    <property type="entry name" value="Trefoil factor 3"/>
    <property type="match status" value="1"/>
</dbReference>
<keyword evidence="3 6" id="KW-0732">Signal</keyword>
<name>A0AAW0IKR4_MYOGA</name>
<dbReference type="Pfam" id="PF00088">
    <property type="entry name" value="Trefoil"/>
    <property type="match status" value="1"/>
</dbReference>
<evidence type="ECO:0000256" key="5">
    <source>
        <dbReference type="PROSITE-ProRule" id="PRU00779"/>
    </source>
</evidence>
<reference evidence="8 9" key="1">
    <citation type="journal article" date="2023" name="bioRxiv">
        <title>Conserved and derived expression patterns and positive selection on dental genes reveal complex evolutionary context of ever-growing rodent molars.</title>
        <authorList>
            <person name="Calamari Z.T."/>
            <person name="Song A."/>
            <person name="Cohen E."/>
            <person name="Akter M."/>
            <person name="Roy R.D."/>
            <person name="Hallikas O."/>
            <person name="Christensen M.M."/>
            <person name="Li P."/>
            <person name="Marangoni P."/>
            <person name="Jernvall J."/>
            <person name="Klein O.D."/>
        </authorList>
    </citation>
    <scope>NUCLEOTIDE SEQUENCE [LARGE SCALE GENOMIC DNA]</scope>
    <source>
        <strain evidence="8">V071</strain>
    </source>
</reference>
<gene>
    <name evidence="8" type="ORF">U0070_026390</name>
</gene>
<dbReference type="PANTHER" id="PTHR13826:SF18">
    <property type="entry name" value="TREFOIL FACTOR 1"/>
    <property type="match status" value="1"/>
</dbReference>
<comment type="caution">
    <text evidence="8">The sequence shown here is derived from an EMBL/GenBank/DDBJ whole genome shotgun (WGS) entry which is preliminary data.</text>
</comment>
<protein>
    <recommendedName>
        <fullName evidence="7">P-type domain-containing protein</fullName>
    </recommendedName>
</protein>